<feature type="domain" description="PepSY" evidence="2">
    <location>
        <begin position="63"/>
        <end position="121"/>
    </location>
</feature>
<name>A0A917RC48_9NOCA</name>
<keyword evidence="1" id="KW-1133">Transmembrane helix</keyword>
<sequence length="125" mass="12781">MASVIRHAVGGLRWILIGAVVAAVVAGASIGVATVALGHAPQIGTAAQGVPGTEWSLVADPGIDRSRAMDIAAAAVPDSRSVSAEFETEHRTPVWEVEVVTSAGVEYEVTVDARTGEVIGTVDHD</sequence>
<reference evidence="3" key="2">
    <citation type="submission" date="2020-09" db="EMBL/GenBank/DDBJ databases">
        <authorList>
            <person name="Sun Q."/>
            <person name="Zhou Y."/>
        </authorList>
    </citation>
    <scope>NUCLEOTIDE SEQUENCE</scope>
    <source>
        <strain evidence="3">CGMCC 4.3508</strain>
    </source>
</reference>
<dbReference type="InterPro" id="IPR025711">
    <property type="entry name" value="PepSY"/>
</dbReference>
<dbReference type="EMBL" id="BMMH01000002">
    <property type="protein sequence ID" value="GGK99579.1"/>
    <property type="molecule type" value="Genomic_DNA"/>
</dbReference>
<keyword evidence="1" id="KW-0812">Transmembrane</keyword>
<gene>
    <name evidence="3" type="ORF">GCM10011588_12820</name>
</gene>
<dbReference type="RefSeq" id="WP_062996965.1">
    <property type="nucleotide sequence ID" value="NZ_BMMH01000002.1"/>
</dbReference>
<evidence type="ECO:0000313" key="3">
    <source>
        <dbReference type="EMBL" id="GGK99579.1"/>
    </source>
</evidence>
<comment type="caution">
    <text evidence="3">The sequence shown here is derived from an EMBL/GenBank/DDBJ whole genome shotgun (WGS) entry which is preliminary data.</text>
</comment>
<organism evidence="3 4">
    <name type="scientific">Nocardia jinanensis</name>
    <dbReference type="NCBI Taxonomy" id="382504"/>
    <lineage>
        <taxon>Bacteria</taxon>
        <taxon>Bacillati</taxon>
        <taxon>Actinomycetota</taxon>
        <taxon>Actinomycetes</taxon>
        <taxon>Mycobacteriales</taxon>
        <taxon>Nocardiaceae</taxon>
        <taxon>Nocardia</taxon>
    </lineage>
</organism>
<evidence type="ECO:0000313" key="4">
    <source>
        <dbReference type="Proteomes" id="UP000638263"/>
    </source>
</evidence>
<reference evidence="3" key="1">
    <citation type="journal article" date="2014" name="Int. J. Syst. Evol. Microbiol.">
        <title>Complete genome sequence of Corynebacterium casei LMG S-19264T (=DSM 44701T), isolated from a smear-ripened cheese.</title>
        <authorList>
            <consortium name="US DOE Joint Genome Institute (JGI-PGF)"/>
            <person name="Walter F."/>
            <person name="Albersmeier A."/>
            <person name="Kalinowski J."/>
            <person name="Ruckert C."/>
        </authorList>
    </citation>
    <scope>NUCLEOTIDE SEQUENCE</scope>
    <source>
        <strain evidence="3">CGMCC 4.3508</strain>
    </source>
</reference>
<dbReference type="InterPro" id="IPR046350">
    <property type="entry name" value="Cystatin_sf"/>
</dbReference>
<proteinExistence type="predicted"/>
<keyword evidence="4" id="KW-1185">Reference proteome</keyword>
<dbReference type="AlphaFoldDB" id="A0A917RC48"/>
<protein>
    <recommendedName>
        <fullName evidence="2">PepSY domain-containing protein</fullName>
    </recommendedName>
</protein>
<accession>A0A917RC48</accession>
<evidence type="ECO:0000256" key="1">
    <source>
        <dbReference type="SAM" id="Phobius"/>
    </source>
</evidence>
<evidence type="ECO:0000259" key="2">
    <source>
        <dbReference type="Pfam" id="PF03413"/>
    </source>
</evidence>
<dbReference type="Proteomes" id="UP000638263">
    <property type="component" value="Unassembled WGS sequence"/>
</dbReference>
<keyword evidence="1" id="KW-0472">Membrane</keyword>
<feature type="transmembrane region" description="Helical" evidence="1">
    <location>
        <begin position="12"/>
        <end position="37"/>
    </location>
</feature>
<dbReference type="Pfam" id="PF03413">
    <property type="entry name" value="PepSY"/>
    <property type="match status" value="1"/>
</dbReference>
<dbReference type="Gene3D" id="3.10.450.40">
    <property type="match status" value="1"/>
</dbReference>
<dbReference type="SUPFAM" id="SSF54403">
    <property type="entry name" value="Cystatin/monellin"/>
    <property type="match status" value="1"/>
</dbReference>